<organism evidence="2 3">
    <name type="scientific">Lachancea mirantina</name>
    <dbReference type="NCBI Taxonomy" id="1230905"/>
    <lineage>
        <taxon>Eukaryota</taxon>
        <taxon>Fungi</taxon>
        <taxon>Dikarya</taxon>
        <taxon>Ascomycota</taxon>
        <taxon>Saccharomycotina</taxon>
        <taxon>Saccharomycetes</taxon>
        <taxon>Saccharomycetales</taxon>
        <taxon>Saccharomycetaceae</taxon>
        <taxon>Lachancea</taxon>
    </lineage>
</organism>
<dbReference type="AlphaFoldDB" id="A0A1G4KC90"/>
<reference evidence="2 3" key="1">
    <citation type="submission" date="2016-03" db="EMBL/GenBank/DDBJ databases">
        <authorList>
            <person name="Devillers H."/>
        </authorList>
    </citation>
    <scope>NUCLEOTIDE SEQUENCE [LARGE SCALE GENOMIC DNA]</scope>
    <source>
        <strain evidence="2">CBS 11717</strain>
    </source>
</reference>
<evidence type="ECO:0000313" key="3">
    <source>
        <dbReference type="Proteomes" id="UP000191024"/>
    </source>
</evidence>
<protein>
    <submittedName>
        <fullName evidence="2">LAMI_0G14818g1_1</fullName>
    </submittedName>
</protein>
<accession>A0A1G4KC90</accession>
<dbReference type="OrthoDB" id="4067755at2759"/>
<gene>
    <name evidence="2" type="ORF">LAMI_0G14818G</name>
</gene>
<name>A0A1G4KC90_9SACH</name>
<feature type="transmembrane region" description="Helical" evidence="1">
    <location>
        <begin position="91"/>
        <end position="124"/>
    </location>
</feature>
<keyword evidence="1" id="KW-0472">Membrane</keyword>
<evidence type="ECO:0000256" key="1">
    <source>
        <dbReference type="SAM" id="Phobius"/>
    </source>
</evidence>
<keyword evidence="1" id="KW-1133">Transmembrane helix</keyword>
<proteinExistence type="predicted"/>
<keyword evidence="1" id="KW-0812">Transmembrane</keyword>
<dbReference type="Proteomes" id="UP000191024">
    <property type="component" value="Chromosome G"/>
</dbReference>
<sequence length="356" mass="40990">MILKLGIDVGKISPFRSFLPRAQIGRRALQTGSRVYLNYGKLVGPSMDCKSVSVLIRTLPRRRAFHTTKPRRNHNNSHNFPKLKVYRFPPVVGILAVIGVISLTLLILPLFFTFFLPLVVAGIAAYQFNRWKSSNLYGQLYAALRSTKSRMPYKSVYALQRASLNNVFQSNKMPKEMIRGLFDESSKLGKWINEDQSSHANAILQQLNDRVLRAFMKDEQGIREFFLGRNVKEWVQDAYDLDLDTRVFRTRGRNIDGSLVMSMSYPLYLSFRNQGKKHLADVSVVFLDETLHTQPIKLLADLAREDRLCPVVISVSAVKTLIPRQFILTDMLDFADSDHYSVREFKNGQREFTYRE</sequence>
<evidence type="ECO:0000313" key="2">
    <source>
        <dbReference type="EMBL" id="SCV01952.1"/>
    </source>
</evidence>
<dbReference type="EMBL" id="LT598469">
    <property type="protein sequence ID" value="SCV01952.1"/>
    <property type="molecule type" value="Genomic_DNA"/>
</dbReference>
<keyword evidence="3" id="KW-1185">Reference proteome</keyword>